<reference evidence="2" key="1">
    <citation type="journal article" date="2020" name="Nature">
        <title>Giant virus diversity and host interactions through global metagenomics.</title>
        <authorList>
            <person name="Schulz F."/>
            <person name="Roux S."/>
            <person name="Paez-Espino D."/>
            <person name="Jungbluth S."/>
            <person name="Walsh D.A."/>
            <person name="Denef V.J."/>
            <person name="McMahon K.D."/>
            <person name="Konstantinidis K.T."/>
            <person name="Eloe-Fadrosh E.A."/>
            <person name="Kyrpides N.C."/>
            <person name="Woyke T."/>
        </authorList>
    </citation>
    <scope>NUCLEOTIDE SEQUENCE</scope>
    <source>
        <strain evidence="2">GVMAG-S-3300013286-35</strain>
    </source>
</reference>
<dbReference type="SUPFAM" id="SSF53300">
    <property type="entry name" value="vWA-like"/>
    <property type="match status" value="1"/>
</dbReference>
<organism evidence="2">
    <name type="scientific">viral metagenome</name>
    <dbReference type="NCBI Taxonomy" id="1070528"/>
    <lineage>
        <taxon>unclassified sequences</taxon>
        <taxon>metagenomes</taxon>
        <taxon>organismal metagenomes</taxon>
    </lineage>
</organism>
<dbReference type="InterPro" id="IPR051266">
    <property type="entry name" value="CLCR"/>
</dbReference>
<dbReference type="Pfam" id="PF13768">
    <property type="entry name" value="VWA_3"/>
    <property type="match status" value="1"/>
</dbReference>
<dbReference type="SMART" id="SM00327">
    <property type="entry name" value="VWA"/>
    <property type="match status" value="1"/>
</dbReference>
<evidence type="ECO:0000313" key="2">
    <source>
        <dbReference type="EMBL" id="QHU21881.1"/>
    </source>
</evidence>
<dbReference type="Gene3D" id="3.40.50.410">
    <property type="entry name" value="von Willebrand factor, type A domain"/>
    <property type="match status" value="1"/>
</dbReference>
<dbReference type="InterPro" id="IPR002035">
    <property type="entry name" value="VWF_A"/>
</dbReference>
<dbReference type="AlphaFoldDB" id="A0A6C0KXA2"/>
<proteinExistence type="predicted"/>
<protein>
    <recommendedName>
        <fullName evidence="1">VWFA domain-containing protein</fullName>
    </recommendedName>
</protein>
<dbReference type="EMBL" id="MN740993">
    <property type="protein sequence ID" value="QHU21881.1"/>
    <property type="molecule type" value="Genomic_DNA"/>
</dbReference>
<name>A0A6C0KXA2_9ZZZZ</name>
<evidence type="ECO:0000259" key="1">
    <source>
        <dbReference type="PROSITE" id="PS50234"/>
    </source>
</evidence>
<dbReference type="InterPro" id="IPR036465">
    <property type="entry name" value="vWFA_dom_sf"/>
</dbReference>
<dbReference type="PROSITE" id="PS50234">
    <property type="entry name" value="VWFA"/>
    <property type="match status" value="1"/>
</dbReference>
<accession>A0A6C0KXA2</accession>
<dbReference type="PANTHER" id="PTHR10579:SF43">
    <property type="entry name" value="ZINC FINGER (C3HC4-TYPE RING FINGER) FAMILY PROTEIN"/>
    <property type="match status" value="1"/>
</dbReference>
<sequence length="420" mass="45227">MTITINATFSKVPTATEDGILGMRVLGDSPITRPIHIGLVLDTSGSMEGERIKAVKKTLTVLIDKLVAGDKISVVGFANEARVLLRSHVITADNKAATIDTVNLLDAEGGTNMECGIVGIGSSLGEEMPDAVVLLTDGQVNQGITSAAGLGSLIRSYLQAVPVYTLGYGEDHNAGLLKALASRTQGTYTYVNNELVLPESVGDLLGGLQSEVAKAATILFPQTWVCLELTTVEKPGEYQIGSIIADKPTWIMFKIPAGSRVESEATIQYKDCVSSELYTKSCVFDTSLDILDITEQELRCQTARTLEEIGAMLQQGTFRGAKMKLNVMLDLLNASVSSRRPLVIHMKAQIEEMIEDVKRMEMGTPDRRQITAMAMRTTSLGANYSAQRGVTGGGAVFSSPQQREARTQMVTLYSQEDPAL</sequence>
<dbReference type="PANTHER" id="PTHR10579">
    <property type="entry name" value="CALCIUM-ACTIVATED CHLORIDE CHANNEL REGULATOR"/>
    <property type="match status" value="1"/>
</dbReference>
<feature type="domain" description="VWFA" evidence="1">
    <location>
        <begin position="36"/>
        <end position="208"/>
    </location>
</feature>